<dbReference type="PRINTS" id="PR00633">
    <property type="entry name" value="RCCNDNSATION"/>
</dbReference>
<feature type="repeat" description="RCC1" evidence="3">
    <location>
        <begin position="360"/>
        <end position="409"/>
    </location>
</feature>
<gene>
    <name evidence="6" type="ORF">CcCBS67573_g05181</name>
</gene>
<accession>A0A507FE54</accession>
<dbReference type="AlphaFoldDB" id="A0A507FE54"/>
<dbReference type="GO" id="GO:0005085">
    <property type="term" value="F:guanyl-nucleotide exchange factor activity"/>
    <property type="evidence" value="ECO:0007669"/>
    <property type="project" value="TreeGrafter"/>
</dbReference>
<evidence type="ECO:0000259" key="5">
    <source>
        <dbReference type="Pfam" id="PF25390"/>
    </source>
</evidence>
<dbReference type="SUPFAM" id="SSF50985">
    <property type="entry name" value="RCC1/BLIP-II"/>
    <property type="match status" value="1"/>
</dbReference>
<comment type="caution">
    <text evidence="6">The sequence shown here is derived from an EMBL/GenBank/DDBJ whole genome shotgun (WGS) entry which is preliminary data.</text>
</comment>
<proteinExistence type="predicted"/>
<feature type="region of interest" description="Disordered" evidence="4">
    <location>
        <begin position="1"/>
        <end position="22"/>
    </location>
</feature>
<evidence type="ECO:0000256" key="1">
    <source>
        <dbReference type="ARBA" id="ARBA00022658"/>
    </source>
</evidence>
<feature type="repeat" description="RCC1" evidence="3">
    <location>
        <begin position="415"/>
        <end position="464"/>
    </location>
</feature>
<keyword evidence="1" id="KW-0344">Guanine-nucleotide releasing factor</keyword>
<evidence type="ECO:0000256" key="3">
    <source>
        <dbReference type="PROSITE-ProRule" id="PRU00235"/>
    </source>
</evidence>
<feature type="domain" description="RCC1-like" evidence="5">
    <location>
        <begin position="63"/>
        <end position="460"/>
    </location>
</feature>
<protein>
    <recommendedName>
        <fullName evidence="5">RCC1-like domain-containing protein</fullName>
    </recommendedName>
</protein>
<dbReference type="OrthoDB" id="61110at2759"/>
<feature type="repeat" description="RCC1" evidence="3">
    <location>
        <begin position="165"/>
        <end position="217"/>
    </location>
</feature>
<name>A0A507FE54_9FUNG</name>
<dbReference type="PROSITE" id="PS50012">
    <property type="entry name" value="RCC1_3"/>
    <property type="match status" value="7"/>
</dbReference>
<dbReference type="GO" id="GO:0005737">
    <property type="term" value="C:cytoplasm"/>
    <property type="evidence" value="ECO:0007669"/>
    <property type="project" value="TreeGrafter"/>
</dbReference>
<dbReference type="STRING" id="246404.A0A507FE54"/>
<feature type="repeat" description="RCC1" evidence="3">
    <location>
        <begin position="218"/>
        <end position="297"/>
    </location>
</feature>
<evidence type="ECO:0000256" key="2">
    <source>
        <dbReference type="ARBA" id="ARBA00022737"/>
    </source>
</evidence>
<feature type="compositionally biased region" description="Polar residues" evidence="4">
    <location>
        <begin position="1"/>
        <end position="18"/>
    </location>
</feature>
<evidence type="ECO:0000313" key="7">
    <source>
        <dbReference type="Proteomes" id="UP000320333"/>
    </source>
</evidence>
<sequence>MAPRTTRSAAADAQTSSPKRIKVTETKHKEVKEVKEVKAPARVKKTKEDTFTRLVPASTMTGEVFIVGAGDCGQLGLGPDVTSATKLKKLTYFEDKNIVEIAAGGLHNMALSSDGKVYSWGCNDQMALGRGGEETEPAPVEGLDGVVIVQVVCGDSVTAALSDVGQVYAWGTFRNKNGIFGFRPDIGIQARPFLIPELSRIVSIKAGADHIVAFTLERKIFTWGCGESGQLGRKILSRMEKERSLTPKELTFKPRKSQIEANPTNPLEFPKIPGVTFHSAFVSVHCGGHQTFLVHESGTVFACGLNNHGQLGVGDQDEYDQFEPFGELVDNEDKERDVEHPGFKEVVGSEHHAIALDRAGRVYTFGRNDDGQLGTGGSESVPNPHLLAKPTNVISVSANGAFTCAVTEDKDFEGNNLWLWGFGEMGQLANGGEDESTPNEVELKGRHVYKAACGGQHTLLLLRPKDL</sequence>
<dbReference type="Proteomes" id="UP000320333">
    <property type="component" value="Unassembled WGS sequence"/>
</dbReference>
<feature type="repeat" description="RCC1" evidence="3">
    <location>
        <begin position="115"/>
        <end position="164"/>
    </location>
</feature>
<feature type="repeat" description="RCC1" evidence="3">
    <location>
        <begin position="62"/>
        <end position="114"/>
    </location>
</feature>
<dbReference type="InterPro" id="IPR051553">
    <property type="entry name" value="Ran_GTPase-activating"/>
</dbReference>
<dbReference type="InterPro" id="IPR000408">
    <property type="entry name" value="Reg_chr_condens"/>
</dbReference>
<organism evidence="6 7">
    <name type="scientific">Chytriomyces confervae</name>
    <dbReference type="NCBI Taxonomy" id="246404"/>
    <lineage>
        <taxon>Eukaryota</taxon>
        <taxon>Fungi</taxon>
        <taxon>Fungi incertae sedis</taxon>
        <taxon>Chytridiomycota</taxon>
        <taxon>Chytridiomycota incertae sedis</taxon>
        <taxon>Chytridiomycetes</taxon>
        <taxon>Chytridiales</taxon>
        <taxon>Chytriomycetaceae</taxon>
        <taxon>Chytriomyces</taxon>
    </lineage>
</organism>
<dbReference type="Pfam" id="PF25390">
    <property type="entry name" value="WD40_RLD"/>
    <property type="match status" value="1"/>
</dbReference>
<evidence type="ECO:0000256" key="4">
    <source>
        <dbReference type="SAM" id="MobiDB-lite"/>
    </source>
</evidence>
<dbReference type="InterPro" id="IPR058923">
    <property type="entry name" value="RCC1-like_dom"/>
</dbReference>
<dbReference type="Gene3D" id="2.130.10.30">
    <property type="entry name" value="Regulator of chromosome condensation 1/beta-lactamase-inhibitor protein II"/>
    <property type="match status" value="1"/>
</dbReference>
<reference evidence="6 7" key="1">
    <citation type="journal article" date="2019" name="Sci. Rep.">
        <title>Comparative genomics of chytrid fungi reveal insights into the obligate biotrophic and pathogenic lifestyle of Synchytrium endobioticum.</title>
        <authorList>
            <person name="van de Vossenberg B.T.L.H."/>
            <person name="Warris S."/>
            <person name="Nguyen H.D.T."/>
            <person name="van Gent-Pelzer M.P.E."/>
            <person name="Joly D.L."/>
            <person name="van de Geest H.C."/>
            <person name="Bonants P.J.M."/>
            <person name="Smith D.S."/>
            <person name="Levesque C.A."/>
            <person name="van der Lee T.A.J."/>
        </authorList>
    </citation>
    <scope>NUCLEOTIDE SEQUENCE [LARGE SCALE GENOMIC DNA]</scope>
    <source>
        <strain evidence="6 7">CBS 675.73</strain>
    </source>
</reference>
<dbReference type="InterPro" id="IPR009091">
    <property type="entry name" value="RCC1/BLIP-II"/>
</dbReference>
<feature type="repeat" description="RCC1" evidence="3">
    <location>
        <begin position="298"/>
        <end position="359"/>
    </location>
</feature>
<evidence type="ECO:0000313" key="6">
    <source>
        <dbReference type="EMBL" id="TPX73558.1"/>
    </source>
</evidence>
<keyword evidence="2" id="KW-0677">Repeat</keyword>
<dbReference type="EMBL" id="QEAP01000178">
    <property type="protein sequence ID" value="TPX73558.1"/>
    <property type="molecule type" value="Genomic_DNA"/>
</dbReference>
<keyword evidence="7" id="KW-1185">Reference proteome</keyword>
<dbReference type="PANTHER" id="PTHR45982">
    <property type="entry name" value="REGULATOR OF CHROMOSOME CONDENSATION"/>
    <property type="match status" value="1"/>
</dbReference>
<dbReference type="PANTHER" id="PTHR45982:SF1">
    <property type="entry name" value="REGULATOR OF CHROMOSOME CONDENSATION"/>
    <property type="match status" value="1"/>
</dbReference>
<dbReference type="PROSITE" id="PS00626">
    <property type="entry name" value="RCC1_2"/>
    <property type="match status" value="1"/>
</dbReference>